<dbReference type="EMBL" id="CP042425">
    <property type="protein sequence ID" value="QEL14375.1"/>
    <property type="molecule type" value="Genomic_DNA"/>
</dbReference>
<protein>
    <submittedName>
        <fullName evidence="3">Universal stress protein</fullName>
    </submittedName>
</protein>
<dbReference type="RefSeq" id="WP_149109269.1">
    <property type="nucleotide sequence ID" value="NZ_CP042425.1"/>
</dbReference>
<dbReference type="InterPro" id="IPR006015">
    <property type="entry name" value="Universal_stress_UspA"/>
</dbReference>
<dbReference type="AlphaFoldDB" id="A0A5C1A7E2"/>
<name>A0A5C1A7E2_9BACT</name>
<proteinExistence type="inferred from homology"/>
<dbReference type="PANTHER" id="PTHR46268">
    <property type="entry name" value="STRESS RESPONSE PROTEIN NHAX"/>
    <property type="match status" value="1"/>
</dbReference>
<dbReference type="Gene3D" id="3.40.50.12370">
    <property type="match status" value="1"/>
</dbReference>
<feature type="domain" description="UspA" evidence="2">
    <location>
        <begin position="4"/>
        <end position="131"/>
    </location>
</feature>
<dbReference type="KEGG" id="lrs:PX52LOC_01263"/>
<evidence type="ECO:0000313" key="3">
    <source>
        <dbReference type="EMBL" id="QEL14375.1"/>
    </source>
</evidence>
<dbReference type="CDD" id="cd00293">
    <property type="entry name" value="USP-like"/>
    <property type="match status" value="1"/>
</dbReference>
<dbReference type="PANTHER" id="PTHR46268:SF6">
    <property type="entry name" value="UNIVERSAL STRESS PROTEIN UP12"/>
    <property type="match status" value="1"/>
</dbReference>
<evidence type="ECO:0000313" key="4">
    <source>
        <dbReference type="Proteomes" id="UP000324974"/>
    </source>
</evidence>
<reference evidence="4" key="1">
    <citation type="submission" date="2019-08" db="EMBL/GenBank/DDBJ databases">
        <title>Limnoglobus roseus gen. nov., sp. nov., a novel freshwater planctomycete with a giant genome from the family Gemmataceae.</title>
        <authorList>
            <person name="Kulichevskaya I.S."/>
            <person name="Naumoff D.G."/>
            <person name="Miroshnikov K."/>
            <person name="Ivanova A."/>
            <person name="Philippov D.A."/>
            <person name="Hakobyan A."/>
            <person name="Rijpstra I.C."/>
            <person name="Sinninghe Damste J.S."/>
            <person name="Liesack W."/>
            <person name="Dedysh S.N."/>
        </authorList>
    </citation>
    <scope>NUCLEOTIDE SEQUENCE [LARGE SCALE GENOMIC DNA]</scope>
    <source>
        <strain evidence="4">PX52</strain>
    </source>
</reference>
<evidence type="ECO:0000256" key="1">
    <source>
        <dbReference type="ARBA" id="ARBA00008791"/>
    </source>
</evidence>
<gene>
    <name evidence="3" type="ORF">PX52LOC_01263</name>
</gene>
<keyword evidence="4" id="KW-1185">Reference proteome</keyword>
<dbReference type="PRINTS" id="PR01438">
    <property type="entry name" value="UNVRSLSTRESS"/>
</dbReference>
<organism evidence="3 4">
    <name type="scientific">Limnoglobus roseus</name>
    <dbReference type="NCBI Taxonomy" id="2598579"/>
    <lineage>
        <taxon>Bacteria</taxon>
        <taxon>Pseudomonadati</taxon>
        <taxon>Planctomycetota</taxon>
        <taxon>Planctomycetia</taxon>
        <taxon>Gemmatales</taxon>
        <taxon>Gemmataceae</taxon>
        <taxon>Limnoglobus</taxon>
    </lineage>
</organism>
<accession>A0A5C1A7E2</accession>
<dbReference type="Pfam" id="PF00582">
    <property type="entry name" value="Usp"/>
    <property type="match status" value="1"/>
</dbReference>
<dbReference type="SUPFAM" id="SSF52402">
    <property type="entry name" value="Adenine nucleotide alpha hydrolases-like"/>
    <property type="match status" value="1"/>
</dbReference>
<dbReference type="InterPro" id="IPR006016">
    <property type="entry name" value="UspA"/>
</dbReference>
<dbReference type="OrthoDB" id="9788959at2"/>
<dbReference type="Proteomes" id="UP000324974">
    <property type="component" value="Chromosome"/>
</dbReference>
<sequence length="151" mass="16835">MFNVRTILYPTDFSSFSTQAYFHAVGLAENYRAKLTVIYVFRPRDPSRSAMERAYWLEQLETIRPTNAKIPVTHVLLEGDAATEIVRFAADTKTDVIVMGTHGRTGAERELMGSTAEHVMRDAPCSVMVVKMPKGTPPAARPHVELIAQQA</sequence>
<comment type="similarity">
    <text evidence="1">Belongs to the universal stress protein A family.</text>
</comment>
<evidence type="ECO:0000259" key="2">
    <source>
        <dbReference type="Pfam" id="PF00582"/>
    </source>
</evidence>